<reference evidence="4 5" key="1">
    <citation type="submission" date="2021-01" db="EMBL/GenBank/DDBJ databases">
        <title>Whole genome shotgun sequence of Asanoa siamensis NBRC 107932.</title>
        <authorList>
            <person name="Komaki H."/>
            <person name="Tamura T."/>
        </authorList>
    </citation>
    <scope>NUCLEOTIDE SEQUENCE [LARGE SCALE GENOMIC DNA]</scope>
    <source>
        <strain evidence="4 5">NBRC 107932</strain>
    </source>
</reference>
<evidence type="ECO:0000313" key="4">
    <source>
        <dbReference type="EMBL" id="GIF75043.1"/>
    </source>
</evidence>
<dbReference type="Gene3D" id="3.40.190.10">
    <property type="entry name" value="Periplasmic binding protein-like II"/>
    <property type="match status" value="2"/>
</dbReference>
<keyword evidence="2" id="KW-0813">Transport</keyword>
<accession>A0ABQ4CUR9</accession>
<evidence type="ECO:0000256" key="2">
    <source>
        <dbReference type="ARBA" id="ARBA00022448"/>
    </source>
</evidence>
<sequence length="442" mass="46499">MFDVPPRRLGAFAAAAVASALALTACSAGSLGSSDEGGKTAISLLVDNAEATVKTAEQVVGDFTAKNPDITVKVETRPQGTEGDNIVKTRLSTGDMSDVFIYNSGSLFQALKPEQNLVALDDQSYVGQLDANFKTTVTAGGKVYGAPFGTFMGGAVLYNRKVYERLGLQVPKTWSEFMANNAKIKADGKAAPVIQTYQETWTSQLFILGDFHNVSAADSAFAEKYTKNQAKYATTPAALEGFAHLQEVFDAGYLNKDFASAKYEDGQRMIALGEGAHYPMLTAAVANIAINNPDKVNDVGLFALPGTDAATNGLTVWAPGGAYIPASTSGAKLEAARKLLAFIASPDGCTSQAKASPPTGPFAVKGCELPADVPQSIKDMQPYIDREGGSSLALEFLSPVKGPSLEQICVEVGSGIRKAPDGAALYDRDVEKQAQQLGLPGW</sequence>
<dbReference type="PANTHER" id="PTHR43649">
    <property type="entry name" value="ARABINOSE-BINDING PROTEIN-RELATED"/>
    <property type="match status" value="1"/>
</dbReference>
<evidence type="ECO:0000256" key="1">
    <source>
        <dbReference type="ARBA" id="ARBA00008520"/>
    </source>
</evidence>
<name>A0ABQ4CUR9_9ACTN</name>
<dbReference type="PANTHER" id="PTHR43649:SF29">
    <property type="entry name" value="OSMOPROTECTIVE COMPOUNDS-BINDING PROTEIN GGTB"/>
    <property type="match status" value="1"/>
</dbReference>
<evidence type="ECO:0000256" key="3">
    <source>
        <dbReference type="SAM" id="SignalP"/>
    </source>
</evidence>
<feature type="signal peptide" evidence="3">
    <location>
        <begin position="1"/>
        <end position="28"/>
    </location>
</feature>
<comment type="similarity">
    <text evidence="1">Belongs to the bacterial solute-binding protein 1 family.</text>
</comment>
<dbReference type="PROSITE" id="PS51257">
    <property type="entry name" value="PROKAR_LIPOPROTEIN"/>
    <property type="match status" value="1"/>
</dbReference>
<dbReference type="InterPro" id="IPR006059">
    <property type="entry name" value="SBP"/>
</dbReference>
<feature type="chain" id="PRO_5047007665" description="Raffinose/stachyose/melibiose transport system substrate-binding protein" evidence="3">
    <location>
        <begin position="29"/>
        <end position="442"/>
    </location>
</feature>
<dbReference type="EMBL" id="BONE01000038">
    <property type="protein sequence ID" value="GIF75043.1"/>
    <property type="molecule type" value="Genomic_DNA"/>
</dbReference>
<keyword evidence="3" id="KW-0732">Signal</keyword>
<protein>
    <recommendedName>
        <fullName evidence="6">Raffinose/stachyose/melibiose transport system substrate-binding protein</fullName>
    </recommendedName>
</protein>
<organism evidence="4 5">
    <name type="scientific">Asanoa siamensis</name>
    <dbReference type="NCBI Taxonomy" id="926357"/>
    <lineage>
        <taxon>Bacteria</taxon>
        <taxon>Bacillati</taxon>
        <taxon>Actinomycetota</taxon>
        <taxon>Actinomycetes</taxon>
        <taxon>Micromonosporales</taxon>
        <taxon>Micromonosporaceae</taxon>
        <taxon>Asanoa</taxon>
    </lineage>
</organism>
<dbReference type="Pfam" id="PF01547">
    <property type="entry name" value="SBP_bac_1"/>
    <property type="match status" value="1"/>
</dbReference>
<evidence type="ECO:0000313" key="5">
    <source>
        <dbReference type="Proteomes" id="UP000604117"/>
    </source>
</evidence>
<dbReference type="RefSeq" id="WP_203715926.1">
    <property type="nucleotide sequence ID" value="NZ_BONE01000038.1"/>
</dbReference>
<dbReference type="InterPro" id="IPR050490">
    <property type="entry name" value="Bact_solute-bd_prot1"/>
</dbReference>
<gene>
    <name evidence="4" type="ORF">Asi02nite_45610</name>
</gene>
<dbReference type="SUPFAM" id="SSF53850">
    <property type="entry name" value="Periplasmic binding protein-like II"/>
    <property type="match status" value="1"/>
</dbReference>
<keyword evidence="5" id="KW-1185">Reference proteome</keyword>
<comment type="caution">
    <text evidence="4">The sequence shown here is derived from an EMBL/GenBank/DDBJ whole genome shotgun (WGS) entry which is preliminary data.</text>
</comment>
<evidence type="ECO:0008006" key="6">
    <source>
        <dbReference type="Google" id="ProtNLM"/>
    </source>
</evidence>
<dbReference type="Proteomes" id="UP000604117">
    <property type="component" value="Unassembled WGS sequence"/>
</dbReference>
<proteinExistence type="inferred from homology"/>